<keyword evidence="4" id="KW-1185">Reference proteome</keyword>
<dbReference type="InterPro" id="IPR024654">
    <property type="entry name" value="Calcineurin-like_PHP_lpxH"/>
</dbReference>
<dbReference type="EMBL" id="VCDI01000006">
    <property type="protein sequence ID" value="TLU71553.1"/>
    <property type="molecule type" value="Genomic_DNA"/>
</dbReference>
<name>A0A5R9J3W5_9PROT</name>
<dbReference type="InterPro" id="IPR029052">
    <property type="entry name" value="Metallo-depent_PP-like"/>
</dbReference>
<dbReference type="Proteomes" id="UP000305654">
    <property type="component" value="Unassembled WGS sequence"/>
</dbReference>
<dbReference type="RefSeq" id="WP_138327190.1">
    <property type="nucleotide sequence ID" value="NZ_VCDI01000006.1"/>
</dbReference>
<organism evidence="3 4">
    <name type="scientific">Lichenicoccus roseus</name>
    <dbReference type="NCBI Taxonomy" id="2683649"/>
    <lineage>
        <taxon>Bacteria</taxon>
        <taxon>Pseudomonadati</taxon>
        <taxon>Pseudomonadota</taxon>
        <taxon>Alphaproteobacteria</taxon>
        <taxon>Acetobacterales</taxon>
        <taxon>Acetobacteraceae</taxon>
        <taxon>Lichenicoccus</taxon>
    </lineage>
</organism>
<comment type="caution">
    <text evidence="3">The sequence shown here is derived from an EMBL/GenBank/DDBJ whole genome shotgun (WGS) entry which is preliminary data.</text>
</comment>
<dbReference type="AlphaFoldDB" id="A0A5R9J3W5"/>
<dbReference type="Gene3D" id="3.60.21.10">
    <property type="match status" value="1"/>
</dbReference>
<dbReference type="OrthoDB" id="5380073at2"/>
<evidence type="ECO:0000313" key="4">
    <source>
        <dbReference type="Proteomes" id="UP000305654"/>
    </source>
</evidence>
<evidence type="ECO:0000259" key="2">
    <source>
        <dbReference type="Pfam" id="PF12850"/>
    </source>
</evidence>
<gene>
    <name evidence="3" type="ORF">FE263_16900</name>
</gene>
<dbReference type="SUPFAM" id="SSF56300">
    <property type="entry name" value="Metallo-dependent phosphatases"/>
    <property type="match status" value="1"/>
</dbReference>
<protein>
    <submittedName>
        <fullName evidence="3">Metallophosphoesterase</fullName>
    </submittedName>
</protein>
<sequence length="180" mass="20459">MTTWFTADTHFGHGRIVSLCQRPYADVDEMDADLVAQWNAVVQPDDDVWHLGDFAYKCRGDFKSYARKLRGRIHLIHGNHDSQTVRSWSGWASSQPMAEIAVEGYRLVLLHYGMRVWPKSHHGSIHLYGHSHGSLPGDSQSCDVGVDVWGMRPVQLTQIKQYLETLPVRGSVDHHQPAFQ</sequence>
<accession>A0A5R9J3W5</accession>
<feature type="domain" description="Calcineurin-like phosphoesterase" evidence="2">
    <location>
        <begin position="5"/>
        <end position="133"/>
    </location>
</feature>
<evidence type="ECO:0000313" key="3">
    <source>
        <dbReference type="EMBL" id="TLU71553.1"/>
    </source>
</evidence>
<dbReference type="Pfam" id="PF12850">
    <property type="entry name" value="Metallophos_2"/>
    <property type="match status" value="1"/>
</dbReference>
<proteinExistence type="inferred from homology"/>
<reference evidence="3 4" key="1">
    <citation type="submission" date="2019-05" db="EMBL/GenBank/DDBJ databases">
        <authorList>
            <person name="Pankratov T."/>
            <person name="Grouzdev D."/>
        </authorList>
    </citation>
    <scope>NUCLEOTIDE SEQUENCE [LARGE SCALE GENOMIC DNA]</scope>
    <source>
        <strain evidence="3 4">KEBCLARHB70R</strain>
    </source>
</reference>
<comment type="similarity">
    <text evidence="1">Belongs to the metallophosphoesterase superfamily. YfcE family.</text>
</comment>
<evidence type="ECO:0000256" key="1">
    <source>
        <dbReference type="ARBA" id="ARBA00008950"/>
    </source>
</evidence>